<dbReference type="PROSITE" id="PS51219">
    <property type="entry name" value="DPCK"/>
    <property type="match status" value="1"/>
</dbReference>
<dbReference type="AlphaFoldDB" id="A4A5H0"/>
<evidence type="ECO:0000256" key="5">
    <source>
        <dbReference type="HAMAP-Rule" id="MF_00376"/>
    </source>
</evidence>
<dbReference type="CDD" id="cd02022">
    <property type="entry name" value="DPCK"/>
    <property type="match status" value="1"/>
</dbReference>
<evidence type="ECO:0000256" key="2">
    <source>
        <dbReference type="ARBA" id="ARBA00022741"/>
    </source>
</evidence>
<comment type="caution">
    <text evidence="7">The sequence shown here is derived from an EMBL/GenBank/DDBJ whole genome shotgun (WGS) entry which is preliminary data.</text>
</comment>
<sequence>MREPFRVGITGGIGSGKSAVTERLLLRGVDIVDADIVAREVVQAGSPALAKIAQHYGDGILQKDGTLNRAALREIVFSKPGEREWLEALTHPLIGESIAAQLAHATSPYAVLSSPLLLEGSQREFVEHVVVVDVPESVQIARTTARDNNSEALVRSIMDAQMTREDRLAAADTVIDNSGDLDDLDPQVESLHEKLMALANTR</sequence>
<keyword evidence="3 5" id="KW-0067">ATP-binding</keyword>
<evidence type="ECO:0000256" key="3">
    <source>
        <dbReference type="ARBA" id="ARBA00022840"/>
    </source>
</evidence>
<organism evidence="7 8">
    <name type="scientific">Congregibacter litoralis KT71</name>
    <dbReference type="NCBI Taxonomy" id="314285"/>
    <lineage>
        <taxon>Bacteria</taxon>
        <taxon>Pseudomonadati</taxon>
        <taxon>Pseudomonadota</taxon>
        <taxon>Gammaproteobacteria</taxon>
        <taxon>Cellvibrionales</taxon>
        <taxon>Halieaceae</taxon>
        <taxon>Congregibacter</taxon>
    </lineage>
</organism>
<name>A4A5H0_9GAMM</name>
<evidence type="ECO:0000256" key="4">
    <source>
        <dbReference type="ARBA" id="ARBA00022993"/>
    </source>
</evidence>
<dbReference type="SUPFAM" id="SSF52540">
    <property type="entry name" value="P-loop containing nucleoside triphosphate hydrolases"/>
    <property type="match status" value="1"/>
</dbReference>
<evidence type="ECO:0000313" key="8">
    <source>
        <dbReference type="Proteomes" id="UP000019205"/>
    </source>
</evidence>
<dbReference type="InterPro" id="IPR001977">
    <property type="entry name" value="Depp_CoAkinase"/>
</dbReference>
<comment type="pathway">
    <text evidence="5">Cofactor biosynthesis; coenzyme A biosynthesis; CoA from (R)-pantothenate: step 5/5.</text>
</comment>
<feature type="binding site" evidence="5">
    <location>
        <begin position="14"/>
        <end position="19"/>
    </location>
    <ligand>
        <name>ATP</name>
        <dbReference type="ChEBI" id="CHEBI:30616"/>
    </ligand>
</feature>
<gene>
    <name evidence="5" type="primary">coaE</name>
    <name evidence="7" type="ORF">KT71_10447</name>
</gene>
<dbReference type="STRING" id="314285.KT71_10447"/>
<dbReference type="PANTHER" id="PTHR10695:SF46">
    <property type="entry name" value="BIFUNCTIONAL COENZYME A SYNTHASE-RELATED"/>
    <property type="match status" value="1"/>
</dbReference>
<keyword evidence="5 7" id="KW-0808">Transferase</keyword>
<proteinExistence type="inferred from homology"/>
<keyword evidence="2 5" id="KW-0547">Nucleotide-binding</keyword>
<dbReference type="PANTHER" id="PTHR10695">
    <property type="entry name" value="DEPHOSPHO-COA KINASE-RELATED"/>
    <property type="match status" value="1"/>
</dbReference>
<evidence type="ECO:0000256" key="6">
    <source>
        <dbReference type="NCBIfam" id="TIGR00152"/>
    </source>
</evidence>
<dbReference type="eggNOG" id="COG0237">
    <property type="taxonomic scope" value="Bacteria"/>
</dbReference>
<dbReference type="EC" id="2.7.1.24" evidence="5 6"/>
<dbReference type="GO" id="GO:0005524">
    <property type="term" value="F:ATP binding"/>
    <property type="evidence" value="ECO:0007669"/>
    <property type="project" value="UniProtKB-UniRule"/>
</dbReference>
<accession>A4A5H0</accession>
<reference evidence="7 8" key="2">
    <citation type="journal article" date="2009" name="PLoS ONE">
        <title>The photosynthetic apparatus and its regulation in the aerobic gammaproteobacterium Congregibacter litoralis gen. nov., sp. nov.</title>
        <authorList>
            <person name="Spring S."/>
            <person name="Lunsdorf H."/>
            <person name="Fuchs B.M."/>
            <person name="Tindall B.J."/>
        </authorList>
    </citation>
    <scope>NUCLEOTIDE SEQUENCE [LARGE SCALE GENOMIC DNA]</scope>
    <source>
        <strain evidence="7">KT71</strain>
    </source>
</reference>
<dbReference type="UniPathway" id="UPA00241">
    <property type="reaction ID" value="UER00356"/>
</dbReference>
<dbReference type="GO" id="GO:0015937">
    <property type="term" value="P:coenzyme A biosynthetic process"/>
    <property type="evidence" value="ECO:0007669"/>
    <property type="project" value="UniProtKB-UniRule"/>
</dbReference>
<evidence type="ECO:0000313" key="7">
    <source>
        <dbReference type="EMBL" id="EAQ99041.1"/>
    </source>
</evidence>
<comment type="similarity">
    <text evidence="1 5">Belongs to the CoaE family.</text>
</comment>
<reference evidence="7 8" key="1">
    <citation type="journal article" date="2007" name="Proc. Natl. Acad. Sci. U.S.A.">
        <title>Characterization of a marine gammaproteobacterium capable of aerobic anoxygenic photosynthesis.</title>
        <authorList>
            <person name="Fuchs B.M."/>
            <person name="Spring S."/>
            <person name="Teeling H."/>
            <person name="Quast C."/>
            <person name="Wulf J."/>
            <person name="Schattenhofer M."/>
            <person name="Yan S."/>
            <person name="Ferriera S."/>
            <person name="Johnson J."/>
            <person name="Glockner F.O."/>
            <person name="Amann R."/>
        </authorList>
    </citation>
    <scope>NUCLEOTIDE SEQUENCE [LARGE SCALE GENOMIC DNA]</scope>
    <source>
        <strain evidence="7">KT71</strain>
    </source>
</reference>
<evidence type="ECO:0000256" key="1">
    <source>
        <dbReference type="ARBA" id="ARBA00009018"/>
    </source>
</evidence>
<keyword evidence="5 7" id="KW-0418">Kinase</keyword>
<dbReference type="Proteomes" id="UP000019205">
    <property type="component" value="Chromosome"/>
</dbReference>
<comment type="function">
    <text evidence="5">Catalyzes the phosphorylation of the 3'-hydroxyl group of dephosphocoenzyme A to form coenzyme A.</text>
</comment>
<keyword evidence="5" id="KW-0963">Cytoplasm</keyword>
<comment type="subcellular location">
    <subcellularLocation>
        <location evidence="5">Cytoplasm</location>
    </subcellularLocation>
</comment>
<dbReference type="HOGENOM" id="CLU_057180_1_2_6"/>
<keyword evidence="8" id="KW-1185">Reference proteome</keyword>
<dbReference type="HAMAP" id="MF_00376">
    <property type="entry name" value="Dephospho_CoA_kinase"/>
    <property type="match status" value="1"/>
</dbReference>
<dbReference type="Pfam" id="PF01121">
    <property type="entry name" value="CoaE"/>
    <property type="match status" value="1"/>
</dbReference>
<comment type="catalytic activity">
    <reaction evidence="5">
        <text>3'-dephospho-CoA + ATP = ADP + CoA + H(+)</text>
        <dbReference type="Rhea" id="RHEA:18245"/>
        <dbReference type="ChEBI" id="CHEBI:15378"/>
        <dbReference type="ChEBI" id="CHEBI:30616"/>
        <dbReference type="ChEBI" id="CHEBI:57287"/>
        <dbReference type="ChEBI" id="CHEBI:57328"/>
        <dbReference type="ChEBI" id="CHEBI:456216"/>
        <dbReference type="EC" id="2.7.1.24"/>
    </reaction>
</comment>
<dbReference type="EMBL" id="AAOA02000003">
    <property type="protein sequence ID" value="EAQ99041.1"/>
    <property type="molecule type" value="Genomic_DNA"/>
</dbReference>
<dbReference type="RefSeq" id="WP_008294525.1">
    <property type="nucleotide sequence ID" value="NZ_CM002299.1"/>
</dbReference>
<protein>
    <recommendedName>
        <fullName evidence="5 6">Dephospho-CoA kinase</fullName>
        <ecNumber evidence="5 6">2.7.1.24</ecNumber>
    </recommendedName>
    <alternativeName>
        <fullName evidence="5">Dephosphocoenzyme A kinase</fullName>
    </alternativeName>
</protein>
<dbReference type="GO" id="GO:0005737">
    <property type="term" value="C:cytoplasm"/>
    <property type="evidence" value="ECO:0007669"/>
    <property type="project" value="UniProtKB-SubCell"/>
</dbReference>
<dbReference type="NCBIfam" id="TIGR00152">
    <property type="entry name" value="dephospho-CoA kinase"/>
    <property type="match status" value="1"/>
</dbReference>
<dbReference type="Gene3D" id="3.40.50.300">
    <property type="entry name" value="P-loop containing nucleotide triphosphate hydrolases"/>
    <property type="match status" value="1"/>
</dbReference>
<dbReference type="GO" id="GO:0004140">
    <property type="term" value="F:dephospho-CoA kinase activity"/>
    <property type="evidence" value="ECO:0007669"/>
    <property type="project" value="UniProtKB-UniRule"/>
</dbReference>
<keyword evidence="4 5" id="KW-0173">Coenzyme A biosynthesis</keyword>
<dbReference type="InterPro" id="IPR027417">
    <property type="entry name" value="P-loop_NTPase"/>
</dbReference>